<dbReference type="AlphaFoldDB" id="A0A4Q9MK92"/>
<dbReference type="EMBL" id="ML143427">
    <property type="protein sequence ID" value="TBU27919.1"/>
    <property type="molecule type" value="Genomic_DNA"/>
</dbReference>
<dbReference type="Proteomes" id="UP000292957">
    <property type="component" value="Unassembled WGS sequence"/>
</dbReference>
<protein>
    <submittedName>
        <fullName evidence="1">Uncharacterized protein</fullName>
    </submittedName>
</protein>
<reference evidence="1" key="1">
    <citation type="submission" date="2019-01" db="EMBL/GenBank/DDBJ databases">
        <title>Draft genome sequences of three monokaryotic isolates of the white-rot basidiomycete fungus Dichomitus squalens.</title>
        <authorList>
            <consortium name="DOE Joint Genome Institute"/>
            <person name="Lopez S.C."/>
            <person name="Andreopoulos B."/>
            <person name="Pangilinan J."/>
            <person name="Lipzen A."/>
            <person name="Riley R."/>
            <person name="Ahrendt S."/>
            <person name="Ng V."/>
            <person name="Barry K."/>
            <person name="Daum C."/>
            <person name="Grigoriev I.V."/>
            <person name="Hilden K.S."/>
            <person name="Makela M.R."/>
            <person name="de Vries R.P."/>
        </authorList>
    </citation>
    <scope>NUCLEOTIDE SEQUENCE [LARGE SCALE GENOMIC DNA]</scope>
    <source>
        <strain evidence="1">OM18370.1</strain>
    </source>
</reference>
<proteinExistence type="predicted"/>
<evidence type="ECO:0000313" key="1">
    <source>
        <dbReference type="EMBL" id="TBU27919.1"/>
    </source>
</evidence>
<gene>
    <name evidence="1" type="ORF">BD311DRAFT_363540</name>
</gene>
<accession>A0A4Q9MK92</accession>
<sequence length="122" mass="13529">MTWRLEPAQAAQACLRVASLRLCVACQQIHGVRNGPAPACPNVAAKVGAPRERREHSRASANLTVLVIMETQLIWNIFRQHISTPTTVHISLQDLLMILFHGILGGSHSRQSSLELYPHTFD</sequence>
<name>A0A4Q9MK92_9APHY</name>
<organism evidence="1">
    <name type="scientific">Dichomitus squalens</name>
    <dbReference type="NCBI Taxonomy" id="114155"/>
    <lineage>
        <taxon>Eukaryota</taxon>
        <taxon>Fungi</taxon>
        <taxon>Dikarya</taxon>
        <taxon>Basidiomycota</taxon>
        <taxon>Agaricomycotina</taxon>
        <taxon>Agaricomycetes</taxon>
        <taxon>Polyporales</taxon>
        <taxon>Polyporaceae</taxon>
        <taxon>Dichomitus</taxon>
    </lineage>
</organism>